<name>A0A319AAS1_9EURO</name>
<evidence type="ECO:0000313" key="3">
    <source>
        <dbReference type="Proteomes" id="UP000248349"/>
    </source>
</evidence>
<dbReference type="GeneID" id="37071546"/>
<gene>
    <name evidence="2" type="ORF">BP01DRAFT_111043</name>
</gene>
<protein>
    <submittedName>
        <fullName evidence="2">Uncharacterized protein</fullName>
    </submittedName>
</protein>
<sequence length="172" mass="18728">MHVPQLPAAAASPTTSSSCQRAAARQITDRTNQPHRHGQTKARGEAKRQNLDTLPLIDVSPCSLLTSRPDGQTMDRLPSIAYYTAHPNNHRIRGGGGNRIIMLLPPASHRLEPILPPFLTLLYLLPLTCCKTGEFPKQPAADSSSPAFQVRASRPRPHAKIGMWTCVGRTGV</sequence>
<dbReference type="Proteomes" id="UP000248349">
    <property type="component" value="Unassembled WGS sequence"/>
</dbReference>
<keyword evidence="3" id="KW-1185">Reference proteome</keyword>
<feature type="compositionally biased region" description="Low complexity" evidence="1">
    <location>
        <begin position="7"/>
        <end position="18"/>
    </location>
</feature>
<dbReference type="AlphaFoldDB" id="A0A319AAS1"/>
<reference evidence="2 3" key="1">
    <citation type="submission" date="2016-12" db="EMBL/GenBank/DDBJ databases">
        <title>The genomes of Aspergillus section Nigri reveals drivers in fungal speciation.</title>
        <authorList>
            <consortium name="DOE Joint Genome Institute"/>
            <person name="Vesth T.C."/>
            <person name="Nybo J."/>
            <person name="Theobald S."/>
            <person name="Brandl J."/>
            <person name="Frisvad J.C."/>
            <person name="Nielsen K.F."/>
            <person name="Lyhne E.K."/>
            <person name="Kogle M.E."/>
            <person name="Kuo A."/>
            <person name="Riley R."/>
            <person name="Clum A."/>
            <person name="Nolan M."/>
            <person name="Lipzen A."/>
            <person name="Salamov A."/>
            <person name="Henrissat B."/>
            <person name="Wiebenga A."/>
            <person name="De Vries R.P."/>
            <person name="Grigoriev I.V."/>
            <person name="Mortensen U.H."/>
            <person name="Andersen M.R."/>
            <person name="Baker S.E."/>
        </authorList>
    </citation>
    <scope>NUCLEOTIDE SEQUENCE [LARGE SCALE GENOMIC DNA]</scope>
    <source>
        <strain evidence="2 3">JOP 1030-1</strain>
    </source>
</reference>
<proteinExistence type="predicted"/>
<accession>A0A319AAS1</accession>
<organism evidence="2 3">
    <name type="scientific">Aspergillus saccharolyticus JOP 1030-1</name>
    <dbReference type="NCBI Taxonomy" id="1450539"/>
    <lineage>
        <taxon>Eukaryota</taxon>
        <taxon>Fungi</taxon>
        <taxon>Dikarya</taxon>
        <taxon>Ascomycota</taxon>
        <taxon>Pezizomycotina</taxon>
        <taxon>Eurotiomycetes</taxon>
        <taxon>Eurotiomycetidae</taxon>
        <taxon>Eurotiales</taxon>
        <taxon>Aspergillaceae</taxon>
        <taxon>Aspergillus</taxon>
        <taxon>Aspergillus subgen. Circumdati</taxon>
    </lineage>
</organism>
<dbReference type="EMBL" id="KZ821220">
    <property type="protein sequence ID" value="PYH48728.1"/>
    <property type="molecule type" value="Genomic_DNA"/>
</dbReference>
<evidence type="ECO:0000313" key="2">
    <source>
        <dbReference type="EMBL" id="PYH48728.1"/>
    </source>
</evidence>
<evidence type="ECO:0000256" key="1">
    <source>
        <dbReference type="SAM" id="MobiDB-lite"/>
    </source>
</evidence>
<feature type="region of interest" description="Disordered" evidence="1">
    <location>
        <begin position="1"/>
        <end position="47"/>
    </location>
</feature>
<dbReference type="RefSeq" id="XP_025434710.1">
    <property type="nucleotide sequence ID" value="XM_025570318.1"/>
</dbReference>